<dbReference type="RefSeq" id="WP_073290982.1">
    <property type="nucleotide sequence ID" value="NZ_FRCP01000024.1"/>
</dbReference>
<keyword evidence="1" id="KW-0472">Membrane</keyword>
<evidence type="ECO:0000313" key="2">
    <source>
        <dbReference type="EMBL" id="SHM97415.1"/>
    </source>
</evidence>
<accession>A0A1M7N1Z0</accession>
<sequence length="156" mass="17492">MKISKTLENAIEAKDLSRIYSSFYTIALADPSFSTGKFRNTLEYVKSLNIPGFMQPYSGGVLQDTDWSEEYWGIVASELMDNFCEERINHLERVGKTVYKTVYSSNVNKSTLNDNVKKKKTTASNGEKNTSIQPVLLGAVVLVIVLLVILMIVKNN</sequence>
<name>A0A1M7N1Z0_9FIRM</name>
<feature type="transmembrane region" description="Helical" evidence="1">
    <location>
        <begin position="135"/>
        <end position="153"/>
    </location>
</feature>
<keyword evidence="1" id="KW-1133">Transmembrane helix</keyword>
<protein>
    <submittedName>
        <fullName evidence="2">Uncharacterized protein</fullName>
    </submittedName>
</protein>
<proteinExistence type="predicted"/>
<keyword evidence="1" id="KW-0812">Transmembrane</keyword>
<dbReference type="EMBL" id="FRCP01000024">
    <property type="protein sequence ID" value="SHM97415.1"/>
    <property type="molecule type" value="Genomic_DNA"/>
</dbReference>
<evidence type="ECO:0000313" key="3">
    <source>
        <dbReference type="Proteomes" id="UP000184038"/>
    </source>
</evidence>
<dbReference type="OrthoDB" id="2062607at2"/>
<dbReference type="STRING" id="1120996.SAMN02746066_04167"/>
<reference evidence="2 3" key="1">
    <citation type="submission" date="2016-11" db="EMBL/GenBank/DDBJ databases">
        <authorList>
            <person name="Jaros S."/>
            <person name="Januszkiewicz K."/>
            <person name="Wedrychowicz H."/>
        </authorList>
    </citation>
    <scope>NUCLEOTIDE SEQUENCE [LARGE SCALE GENOMIC DNA]</scope>
    <source>
        <strain evidence="2 3">DSM 15930</strain>
    </source>
</reference>
<organism evidence="2 3">
    <name type="scientific">Anaerosporobacter mobilis DSM 15930</name>
    <dbReference type="NCBI Taxonomy" id="1120996"/>
    <lineage>
        <taxon>Bacteria</taxon>
        <taxon>Bacillati</taxon>
        <taxon>Bacillota</taxon>
        <taxon>Clostridia</taxon>
        <taxon>Lachnospirales</taxon>
        <taxon>Lachnospiraceae</taxon>
        <taxon>Anaerosporobacter</taxon>
    </lineage>
</organism>
<evidence type="ECO:0000256" key="1">
    <source>
        <dbReference type="SAM" id="Phobius"/>
    </source>
</evidence>
<dbReference type="Proteomes" id="UP000184038">
    <property type="component" value="Unassembled WGS sequence"/>
</dbReference>
<dbReference type="AlphaFoldDB" id="A0A1M7N1Z0"/>
<keyword evidence="3" id="KW-1185">Reference proteome</keyword>
<gene>
    <name evidence="2" type="ORF">SAMN02746066_04167</name>
</gene>